<gene>
    <name evidence="1" type="ORF">E5329_16610</name>
</gene>
<comment type="caution">
    <text evidence="1">The sequence shown here is derived from an EMBL/GenBank/DDBJ whole genome shotgun (WGS) entry which is preliminary data.</text>
</comment>
<proteinExistence type="predicted"/>
<protein>
    <submittedName>
        <fullName evidence="1">Uncharacterized protein</fullName>
    </submittedName>
</protein>
<dbReference type="EMBL" id="SRYA01000035">
    <property type="protein sequence ID" value="TGY95097.1"/>
    <property type="molecule type" value="Genomic_DNA"/>
</dbReference>
<reference evidence="1" key="1">
    <citation type="submission" date="2019-04" db="EMBL/GenBank/DDBJ databases">
        <title>Microbes associate with the intestines of laboratory mice.</title>
        <authorList>
            <person name="Navarre W."/>
            <person name="Wong E."/>
            <person name="Huang K."/>
            <person name="Tropini C."/>
            <person name="Ng K."/>
            <person name="Yu B."/>
        </authorList>
    </citation>
    <scope>NUCLEOTIDE SEQUENCE</scope>
    <source>
        <strain evidence="1">NM01_1-7b</strain>
    </source>
</reference>
<sequence>MSFYLFRALQKVGLYEDTRDCWDVWQRMIEKHASTCVEDDVQERSECHAWGALILYELPAVILGVRPARPGYQAVEIQPEPGYLESASGRVITPRGMVSVAWSRDFEGIHVNYHAPKGLEVITSFSDEGNDWKE</sequence>
<accession>A0AC61RUD9</accession>
<name>A0AC61RUD9_9FIRM</name>
<organism evidence="1 2">
    <name type="scientific">Petralouisia muris</name>
    <dbReference type="NCBI Taxonomy" id="3032872"/>
    <lineage>
        <taxon>Bacteria</taxon>
        <taxon>Bacillati</taxon>
        <taxon>Bacillota</taxon>
        <taxon>Clostridia</taxon>
        <taxon>Lachnospirales</taxon>
        <taxon>Lachnospiraceae</taxon>
        <taxon>Petralouisia</taxon>
    </lineage>
</organism>
<evidence type="ECO:0000313" key="1">
    <source>
        <dbReference type="EMBL" id="TGY95097.1"/>
    </source>
</evidence>
<evidence type="ECO:0000313" key="2">
    <source>
        <dbReference type="Proteomes" id="UP000304953"/>
    </source>
</evidence>
<dbReference type="Proteomes" id="UP000304953">
    <property type="component" value="Unassembled WGS sequence"/>
</dbReference>
<keyword evidence="2" id="KW-1185">Reference proteome</keyword>